<proteinExistence type="predicted"/>
<reference evidence="2" key="1">
    <citation type="submission" date="2021-11" db="EMBL/GenBank/DDBJ databases">
        <title>Purpureocillium_takamizusanense_genome.</title>
        <authorList>
            <person name="Nguyen N.-H."/>
        </authorList>
    </citation>
    <scope>NUCLEOTIDE SEQUENCE</scope>
    <source>
        <strain evidence="2">PT3</strain>
    </source>
</reference>
<evidence type="ECO:0000313" key="3">
    <source>
        <dbReference type="Proteomes" id="UP000829364"/>
    </source>
</evidence>
<dbReference type="GeneID" id="72070455"/>
<dbReference type="KEGG" id="ptkz:JDV02_008509"/>
<evidence type="ECO:0000256" key="1">
    <source>
        <dbReference type="SAM" id="Coils"/>
    </source>
</evidence>
<gene>
    <name evidence="2" type="ORF">JDV02_008509</name>
</gene>
<keyword evidence="1" id="KW-0175">Coiled coil</keyword>
<feature type="coiled-coil region" evidence="1">
    <location>
        <begin position="29"/>
        <end position="70"/>
    </location>
</feature>
<feature type="coiled-coil region" evidence="1">
    <location>
        <begin position="156"/>
        <end position="201"/>
    </location>
</feature>
<evidence type="ECO:0000313" key="2">
    <source>
        <dbReference type="EMBL" id="UNI22641.1"/>
    </source>
</evidence>
<protein>
    <submittedName>
        <fullName evidence="2">Uncharacterized protein</fullName>
    </submittedName>
</protein>
<dbReference type="Proteomes" id="UP000829364">
    <property type="component" value="Chromosome 8"/>
</dbReference>
<dbReference type="OrthoDB" id="4848543at2759"/>
<accession>A0A9Q8VET2</accession>
<organism evidence="2 3">
    <name type="scientific">Purpureocillium takamizusanense</name>
    <dbReference type="NCBI Taxonomy" id="2060973"/>
    <lineage>
        <taxon>Eukaryota</taxon>
        <taxon>Fungi</taxon>
        <taxon>Dikarya</taxon>
        <taxon>Ascomycota</taxon>
        <taxon>Pezizomycotina</taxon>
        <taxon>Sordariomycetes</taxon>
        <taxon>Hypocreomycetidae</taxon>
        <taxon>Hypocreales</taxon>
        <taxon>Ophiocordycipitaceae</taxon>
        <taxon>Purpureocillium</taxon>
    </lineage>
</organism>
<dbReference type="EMBL" id="CP086361">
    <property type="protein sequence ID" value="UNI22641.1"/>
    <property type="molecule type" value="Genomic_DNA"/>
</dbReference>
<name>A0A9Q8VET2_9HYPO</name>
<sequence length="279" mass="32434">MMAMHQVAQYWNECMQIADEEQDYASSKIESLQDTLHRHQLTLAETQSRLDEKTGKLRHFEACYQQLQKESGRTVECNKQLEGEIISLQAHITESKGRVADFEEKTRRYRDKINEAITEQQNLWQRSKTFHAKSMTELEKDHQHRITDSKKVEKALENSRQKREEMRACLAELRTSMGQELQAKDKAILDLQCKLMEQEKRLRCENDLASTVTRQLEAQKSTQMTVTALESKVDSLLATSREAKRELDGDVAYIGEVYERYITTLCGVFHTNTDAELKP</sequence>
<keyword evidence="3" id="KW-1185">Reference proteome</keyword>
<dbReference type="RefSeq" id="XP_047846122.1">
    <property type="nucleotide sequence ID" value="XM_047990116.1"/>
</dbReference>
<dbReference type="AlphaFoldDB" id="A0A9Q8VET2"/>